<dbReference type="EMBL" id="LSMT01000005">
    <property type="protein sequence ID" value="PFX34333.1"/>
    <property type="molecule type" value="Genomic_DNA"/>
</dbReference>
<dbReference type="InterPro" id="IPR014756">
    <property type="entry name" value="Ig_E-set"/>
</dbReference>
<protein>
    <submittedName>
        <fullName evidence="1">Uncharacterized protein</fullName>
    </submittedName>
</protein>
<evidence type="ECO:0000313" key="2">
    <source>
        <dbReference type="Proteomes" id="UP000225706"/>
    </source>
</evidence>
<accession>A0A2B4SZ18</accession>
<dbReference type="SUPFAM" id="SSF81296">
    <property type="entry name" value="E set domains"/>
    <property type="match status" value="1"/>
</dbReference>
<dbReference type="OrthoDB" id="5948380at2759"/>
<proteinExistence type="predicted"/>
<dbReference type="Gene3D" id="2.60.40.10">
    <property type="entry name" value="Immunoglobulins"/>
    <property type="match status" value="1"/>
</dbReference>
<comment type="caution">
    <text evidence="1">The sequence shown here is derived from an EMBL/GenBank/DDBJ whole genome shotgun (WGS) entry which is preliminary data.</text>
</comment>
<dbReference type="PANTHER" id="PTHR16165">
    <property type="entry name" value="NXPE FAMILY MEMBER"/>
    <property type="match status" value="1"/>
</dbReference>
<evidence type="ECO:0000313" key="1">
    <source>
        <dbReference type="EMBL" id="PFX34333.1"/>
    </source>
</evidence>
<keyword evidence="2" id="KW-1185">Reference proteome</keyword>
<name>A0A2B4SZ18_STYPI</name>
<dbReference type="Proteomes" id="UP000225706">
    <property type="component" value="Unassembled WGS sequence"/>
</dbReference>
<dbReference type="AlphaFoldDB" id="A0A2B4SZ18"/>
<dbReference type="PANTHER" id="PTHR16165:SF5">
    <property type="entry name" value="NXPE FAMILY MEMBER 3"/>
    <property type="match status" value="1"/>
</dbReference>
<dbReference type="InterPro" id="IPR013783">
    <property type="entry name" value="Ig-like_fold"/>
</dbReference>
<reference evidence="2" key="1">
    <citation type="journal article" date="2017" name="bioRxiv">
        <title>Comparative analysis of the genomes of Stylophora pistillata and Acropora digitifera provides evidence for extensive differences between species of corals.</title>
        <authorList>
            <person name="Voolstra C.R."/>
            <person name="Li Y."/>
            <person name="Liew Y.J."/>
            <person name="Baumgarten S."/>
            <person name="Zoccola D."/>
            <person name="Flot J.-F."/>
            <person name="Tambutte S."/>
            <person name="Allemand D."/>
            <person name="Aranda M."/>
        </authorList>
    </citation>
    <scope>NUCLEOTIDE SEQUENCE [LARGE SCALE GENOMIC DNA]</scope>
</reference>
<organism evidence="1 2">
    <name type="scientific">Stylophora pistillata</name>
    <name type="common">Smooth cauliflower coral</name>
    <dbReference type="NCBI Taxonomy" id="50429"/>
    <lineage>
        <taxon>Eukaryota</taxon>
        <taxon>Metazoa</taxon>
        <taxon>Cnidaria</taxon>
        <taxon>Anthozoa</taxon>
        <taxon>Hexacorallia</taxon>
        <taxon>Scleractinia</taxon>
        <taxon>Astrocoeniina</taxon>
        <taxon>Pocilloporidae</taxon>
        <taxon>Stylophora</taxon>
    </lineage>
</organism>
<gene>
    <name evidence="1" type="ORF">AWC38_SpisGene748</name>
</gene>
<sequence>MPRSIVKYFLVLCFGVAFATLVLIFDRLFVAFSGLHSFDLADESETYYASKNSEKNFTLINTRNLVDKALPDTSVRSERLETKQRRETSELFLKTNELATANTEIRRKLPEEQAQDNFKHDWCRMQRARLDWKDVLRPCWNSTVWEAPGRFGINQMSDPQKSFISKWDIKPSGEFSRLVIQSVSVNNELKTFGGDSWRIHLYGPSSLAPTVIDLNNGSYEVLFLILEDGEYEAKIFLDYSLCHGFKDPPPYWFKKGNPQGKNQPDGILKGDRPFLIAHFRRKEKVTFIVPPSKNNQSHVESLVKRVSVKDSNSRQYTCDPSCGTFLWDGFGRWVNGRWKPYIKDIIQKDGRNKEGMFFSFGDSISNAFMSSLTSGPYSELCKVAFAGCQNVYHWVYDMRGYWGDGVKSPREPLPDGRDYDHERVVNEIKKTLYNPALTEKSVLLMNMGIHFAAAVNFTNYRRLIDDLIRLVTKGKGQPRPYNESTTNIFKGRFIWKTSTALNRDRFPNPHKDVRRFLTFQRVLLYNAYATSAMCRAGIDVIDVYPIRDSYPTGTISLTDPVHYGGHVFRDVEALLYRMFSPQDS</sequence>